<dbReference type="Gene3D" id="3.90.70.10">
    <property type="entry name" value="Cysteine proteinases"/>
    <property type="match status" value="1"/>
</dbReference>
<evidence type="ECO:0000256" key="4">
    <source>
        <dbReference type="ARBA" id="ARBA00008455"/>
    </source>
</evidence>
<feature type="chain" id="PRO_5025429207" description="Dipeptidyl peptidase 1" evidence="21">
    <location>
        <begin position="22"/>
        <end position="456"/>
    </location>
</feature>
<dbReference type="RefSeq" id="XP_029963701.1">
    <property type="nucleotide sequence ID" value="XM_030107841.1"/>
</dbReference>
<dbReference type="OrthoDB" id="3789175at2759"/>
<dbReference type="Proteomes" id="UP000472267">
    <property type="component" value="Chromosome 14"/>
</dbReference>
<keyword evidence="9" id="KW-0378">Hydrolase</keyword>
<dbReference type="PROSITE" id="PS00640">
    <property type="entry name" value="THIOL_PROTEASE_ASN"/>
    <property type="match status" value="1"/>
</dbReference>
<keyword evidence="8" id="KW-0645">Protease</keyword>
<keyword evidence="14" id="KW-0868">Chloride</keyword>
<keyword evidence="24" id="KW-1185">Reference proteome</keyword>
<dbReference type="PANTHER" id="PTHR12411">
    <property type="entry name" value="CYSTEINE PROTEASE FAMILY C1-RELATED"/>
    <property type="match status" value="1"/>
</dbReference>
<dbReference type="InterPro" id="IPR025660">
    <property type="entry name" value="Pept_his_AS"/>
</dbReference>
<dbReference type="GO" id="GO:0008239">
    <property type="term" value="F:dipeptidyl-peptidase activity"/>
    <property type="evidence" value="ECO:0007669"/>
    <property type="project" value="UniProtKB-EC"/>
</dbReference>
<dbReference type="InterPro" id="IPR000169">
    <property type="entry name" value="Pept_cys_AS"/>
</dbReference>
<dbReference type="InterPro" id="IPR000668">
    <property type="entry name" value="Peptidase_C1A_C"/>
</dbReference>
<evidence type="ECO:0000313" key="23">
    <source>
        <dbReference type="Ensembl" id="ENSSFAP00005009081.1"/>
    </source>
</evidence>
<evidence type="ECO:0000256" key="14">
    <source>
        <dbReference type="ARBA" id="ARBA00023214"/>
    </source>
</evidence>
<evidence type="ECO:0000256" key="17">
    <source>
        <dbReference type="ARBA" id="ARBA00029779"/>
    </source>
</evidence>
<evidence type="ECO:0000256" key="5">
    <source>
        <dbReference type="ARBA" id="ARBA00011610"/>
    </source>
</evidence>
<dbReference type="InterPro" id="IPR038765">
    <property type="entry name" value="Papain-like_cys_pep_sf"/>
</dbReference>
<dbReference type="GO" id="GO:0006508">
    <property type="term" value="P:proteolysis"/>
    <property type="evidence" value="ECO:0007669"/>
    <property type="project" value="UniProtKB-KW"/>
</dbReference>
<comment type="catalytic activity">
    <reaction evidence="1">
        <text>Release of an N-terminal dipeptide, Xaa-Yaa-|-Zaa-, except when Xaa is Arg or Lys, or Yaa or Zaa is Pro.</text>
        <dbReference type="EC" id="3.4.14.1"/>
    </reaction>
</comment>
<keyword evidence="13" id="KW-0325">Glycoprotein</keyword>
<reference evidence="23" key="2">
    <citation type="submission" date="2025-08" db="UniProtKB">
        <authorList>
            <consortium name="Ensembl"/>
        </authorList>
    </citation>
    <scope>IDENTIFICATION</scope>
</reference>
<feature type="signal peptide" evidence="21">
    <location>
        <begin position="1"/>
        <end position="21"/>
    </location>
</feature>
<evidence type="ECO:0000256" key="12">
    <source>
        <dbReference type="ARBA" id="ARBA00023157"/>
    </source>
</evidence>
<evidence type="ECO:0000256" key="18">
    <source>
        <dbReference type="ARBA" id="ARBA00030778"/>
    </source>
</evidence>
<dbReference type="InterPro" id="IPR013128">
    <property type="entry name" value="Peptidase_C1A"/>
</dbReference>
<keyword evidence="10" id="KW-0788">Thiol protease</keyword>
<dbReference type="GO" id="GO:0005764">
    <property type="term" value="C:lysosome"/>
    <property type="evidence" value="ECO:0007669"/>
    <property type="project" value="UniProtKB-SubCell"/>
</dbReference>
<dbReference type="FunFam" id="2.40.128.80:FF:000001">
    <property type="entry name" value="Dipeptidyl peptidase 1"/>
    <property type="match status" value="1"/>
</dbReference>
<evidence type="ECO:0000256" key="9">
    <source>
        <dbReference type="ARBA" id="ARBA00022801"/>
    </source>
</evidence>
<keyword evidence="21" id="KW-0732">Signal</keyword>
<feature type="domain" description="Peptidase C1A papain C-terminal" evidence="22">
    <location>
        <begin position="225"/>
        <end position="451"/>
    </location>
</feature>
<reference evidence="23" key="3">
    <citation type="submission" date="2025-09" db="UniProtKB">
        <authorList>
            <consortium name="Ensembl"/>
        </authorList>
    </citation>
    <scope>IDENTIFICATION</scope>
</reference>
<evidence type="ECO:0000256" key="15">
    <source>
        <dbReference type="ARBA" id="ARBA00023228"/>
    </source>
</evidence>
<evidence type="ECO:0000256" key="11">
    <source>
        <dbReference type="ARBA" id="ARBA00023145"/>
    </source>
</evidence>
<evidence type="ECO:0000256" key="2">
    <source>
        <dbReference type="ARBA" id="ARBA00001923"/>
    </source>
</evidence>
<dbReference type="PRINTS" id="PR00705">
    <property type="entry name" value="PAPAIN"/>
</dbReference>
<dbReference type="SMART" id="SM00645">
    <property type="entry name" value="Pept_C1"/>
    <property type="match status" value="1"/>
</dbReference>
<evidence type="ECO:0000256" key="8">
    <source>
        <dbReference type="ARBA" id="ARBA00022670"/>
    </source>
</evidence>
<dbReference type="AlphaFoldDB" id="A0A672FQ72"/>
<evidence type="ECO:0000256" key="13">
    <source>
        <dbReference type="ARBA" id="ARBA00023180"/>
    </source>
</evidence>
<dbReference type="InterPro" id="IPR036496">
    <property type="entry name" value="CathepsinC_exc_dom_sf"/>
</dbReference>
<dbReference type="InterPro" id="IPR025661">
    <property type="entry name" value="Pept_asp_AS"/>
</dbReference>
<proteinExistence type="inferred from homology"/>
<comment type="subcellular location">
    <subcellularLocation>
        <location evidence="3">Lysosome</location>
    </subcellularLocation>
</comment>
<dbReference type="GO" id="GO:0008234">
    <property type="term" value="F:cysteine-type peptidase activity"/>
    <property type="evidence" value="ECO:0007669"/>
    <property type="project" value="UniProtKB-KW"/>
</dbReference>
<evidence type="ECO:0000313" key="24">
    <source>
        <dbReference type="Proteomes" id="UP000472267"/>
    </source>
</evidence>
<comment type="function">
    <text evidence="20">Thiol protease. Has dipeptidylpeptidase activity. Active against a broad range of dipeptide substrates composed of both polar and hydrophobic amino acids. Proline cannot occupy the P1 position and arginine cannot occupy the P2 position of the substrate. Can act as both an exopeptidase and endopeptidase. Activates serine proteases such as elastase, cathepsin G and granzymes A and B.</text>
</comment>
<dbReference type="OMA" id="NAVQKSW"/>
<reference evidence="23" key="1">
    <citation type="submission" date="2019-06" db="EMBL/GenBank/DDBJ databases">
        <authorList>
            <consortium name="Wellcome Sanger Institute Data Sharing"/>
        </authorList>
    </citation>
    <scope>NUCLEOTIDE SEQUENCE [LARGE SCALE GENOMIC DNA]</scope>
</reference>
<keyword evidence="15" id="KW-0458">Lysosome</keyword>
<dbReference type="Pfam" id="PF00112">
    <property type="entry name" value="Peptidase_C1"/>
    <property type="match status" value="1"/>
</dbReference>
<sequence length="456" mass="50557">MSPSRVLLCALLLLCVEGSLGDTPANCSYEDLLGTWVFKVSKVGHDQTINCSSEAAGESTVTVTLEKLSVATDELGNTGFFTLIYNQGFEVVINGYKWFAFFKYTQDGSQVTSYCDQTLPGWVHDVLGRNWACFVGKRVDPVPPRANYKPLLSSRLLNKPYKHNLDFIDSINAVQKSWKAVAYEEHELFTLRELHYRAGGPASHIPRRLRPASVKADVAKMAAALPEHWDWRKVDGVNFVSPVRNQGSCGSCYSFATMGMLEARVRILTNNSQAPIFSPQQVVSCSEYAQGCDGGFPYLIGKYVQDFGIVEESCFPYIGKDSPCGVPKNCVRTYTAEYGYVGGFYGGCSEAAMMLELVKNGPMAVAFEVYPDFMTYKEGIYHHTGLTDVFNPFELTNHAVLLVGYGRCHMTGQKYWIVKNSWGEGWGEGGFFRIRRGSDECSIESIALAATPIPKL</sequence>
<comment type="subunit">
    <text evidence="5">Tetramer of heterotrimers consisting of exclusion domain, heavy- and light chains.</text>
</comment>
<dbReference type="FunFam" id="3.90.70.10:FF:000062">
    <property type="entry name" value="Dipeptidyl peptidase 1"/>
    <property type="match status" value="1"/>
</dbReference>
<evidence type="ECO:0000259" key="22">
    <source>
        <dbReference type="SMART" id="SM00645"/>
    </source>
</evidence>
<protein>
    <recommendedName>
        <fullName evidence="7">Dipeptidyl peptidase 1</fullName>
        <ecNumber evidence="6">3.4.14.1</ecNumber>
    </recommendedName>
    <alternativeName>
        <fullName evidence="17">Cathepsin C</fullName>
    </alternativeName>
    <alternativeName>
        <fullName evidence="16">Cathepsin J</fullName>
    </alternativeName>
    <alternativeName>
        <fullName evidence="19">Dipeptidyl peptidase I</fullName>
    </alternativeName>
    <alternativeName>
        <fullName evidence="18">Dipeptidyl transferase</fullName>
    </alternativeName>
</protein>
<dbReference type="GeneID" id="115400152"/>
<evidence type="ECO:0000256" key="1">
    <source>
        <dbReference type="ARBA" id="ARBA00000738"/>
    </source>
</evidence>
<evidence type="ECO:0000256" key="21">
    <source>
        <dbReference type="SAM" id="SignalP"/>
    </source>
</evidence>
<dbReference type="PROSITE" id="PS00139">
    <property type="entry name" value="THIOL_PROTEASE_CYS"/>
    <property type="match status" value="1"/>
</dbReference>
<dbReference type="EC" id="3.4.14.1" evidence="6"/>
<dbReference type="SUPFAM" id="SSF75001">
    <property type="entry name" value="Dipeptidyl peptidase I (cathepsin C), exclusion domain"/>
    <property type="match status" value="1"/>
</dbReference>
<organism evidence="23 24">
    <name type="scientific">Salarias fasciatus</name>
    <name type="common">Jewelled blenny</name>
    <name type="synonym">Blennius fasciatus</name>
    <dbReference type="NCBI Taxonomy" id="181472"/>
    <lineage>
        <taxon>Eukaryota</taxon>
        <taxon>Metazoa</taxon>
        <taxon>Chordata</taxon>
        <taxon>Craniata</taxon>
        <taxon>Vertebrata</taxon>
        <taxon>Euteleostomi</taxon>
        <taxon>Actinopterygii</taxon>
        <taxon>Neopterygii</taxon>
        <taxon>Teleostei</taxon>
        <taxon>Neoteleostei</taxon>
        <taxon>Acanthomorphata</taxon>
        <taxon>Ovalentaria</taxon>
        <taxon>Blenniimorphae</taxon>
        <taxon>Blenniiformes</taxon>
        <taxon>Blennioidei</taxon>
        <taxon>Blenniidae</taxon>
        <taxon>Salariinae</taxon>
        <taxon>Salarias</taxon>
    </lineage>
</organism>
<dbReference type="SUPFAM" id="SSF54001">
    <property type="entry name" value="Cysteine proteinases"/>
    <property type="match status" value="1"/>
</dbReference>
<evidence type="ECO:0000256" key="10">
    <source>
        <dbReference type="ARBA" id="ARBA00022807"/>
    </source>
</evidence>
<dbReference type="PROSITE" id="PS00639">
    <property type="entry name" value="THIOL_PROTEASE_HIS"/>
    <property type="match status" value="1"/>
</dbReference>
<dbReference type="InterPro" id="IPR014882">
    <property type="entry name" value="CathepsinC_exc"/>
</dbReference>
<keyword evidence="11" id="KW-0865">Zymogen</keyword>
<dbReference type="Ensembl" id="ENSSFAT00005009516.1">
    <property type="protein sequence ID" value="ENSSFAP00005009081.1"/>
    <property type="gene ID" value="ENSSFAG00005005253.1"/>
</dbReference>
<evidence type="ECO:0000256" key="19">
    <source>
        <dbReference type="ARBA" id="ARBA00032961"/>
    </source>
</evidence>
<evidence type="ECO:0000256" key="16">
    <source>
        <dbReference type="ARBA" id="ARBA00029762"/>
    </source>
</evidence>
<comment type="similarity">
    <text evidence="4">Belongs to the peptidase C1 family.</text>
</comment>
<evidence type="ECO:0000256" key="7">
    <source>
        <dbReference type="ARBA" id="ARBA00014709"/>
    </source>
</evidence>
<evidence type="ECO:0000256" key="3">
    <source>
        <dbReference type="ARBA" id="ARBA00004371"/>
    </source>
</evidence>
<dbReference type="Pfam" id="PF08773">
    <property type="entry name" value="CathepsinC_exc"/>
    <property type="match status" value="1"/>
</dbReference>
<evidence type="ECO:0000256" key="6">
    <source>
        <dbReference type="ARBA" id="ARBA00012059"/>
    </source>
</evidence>
<dbReference type="Gene3D" id="2.40.128.80">
    <property type="entry name" value="Cathepsin C, exclusion domain"/>
    <property type="match status" value="1"/>
</dbReference>
<dbReference type="CTD" id="1075"/>
<name>A0A672FQ72_SALFA</name>
<accession>A0A672FQ72</accession>
<keyword evidence="12" id="KW-1015">Disulfide bond</keyword>
<gene>
    <name evidence="23" type="primary">ctsc</name>
</gene>
<dbReference type="InParanoid" id="A0A672FQ72"/>
<comment type="cofactor">
    <cofactor evidence="2">
        <name>chloride</name>
        <dbReference type="ChEBI" id="CHEBI:17996"/>
    </cofactor>
</comment>
<evidence type="ECO:0000256" key="20">
    <source>
        <dbReference type="ARBA" id="ARBA00045556"/>
    </source>
</evidence>